<dbReference type="Pfam" id="PF00119">
    <property type="entry name" value="ATP-synt_A"/>
    <property type="match status" value="1"/>
</dbReference>
<keyword evidence="10 11" id="KW-0066">ATP synthesis</keyword>
<keyword evidence="15" id="KW-1185">Reference proteome</keyword>
<keyword evidence="8 11" id="KW-0406">Ion transport</keyword>
<proteinExistence type="inferred from homology"/>
<evidence type="ECO:0000256" key="10">
    <source>
        <dbReference type="ARBA" id="ARBA00023310"/>
    </source>
</evidence>
<feature type="transmembrane region" description="Helical" evidence="11">
    <location>
        <begin position="228"/>
        <end position="248"/>
    </location>
</feature>
<dbReference type="PANTHER" id="PTHR11410:SF0">
    <property type="entry name" value="ATP SYNTHASE SUBUNIT A"/>
    <property type="match status" value="1"/>
</dbReference>
<feature type="transmembrane region" description="Helical" evidence="11">
    <location>
        <begin position="291"/>
        <end position="312"/>
    </location>
</feature>
<comment type="subcellular location">
    <subcellularLocation>
        <location evidence="11 12">Cell membrane</location>
        <topology evidence="11 12">Multi-pass membrane protein</topology>
    </subcellularLocation>
    <subcellularLocation>
        <location evidence="1">Membrane</location>
        <topology evidence="1">Multi-pass membrane protein</topology>
    </subcellularLocation>
</comment>
<keyword evidence="7 11" id="KW-1133">Transmembrane helix</keyword>
<feature type="transmembrane region" description="Helical" evidence="11">
    <location>
        <begin position="200"/>
        <end position="222"/>
    </location>
</feature>
<dbReference type="PATRIC" id="fig|1300341.3.peg.3120"/>
<dbReference type="InterPro" id="IPR045083">
    <property type="entry name" value="ATP_synth_F0_asu_bact/mt"/>
</dbReference>
<evidence type="ECO:0000256" key="11">
    <source>
        <dbReference type="HAMAP-Rule" id="MF_01393"/>
    </source>
</evidence>
<gene>
    <name evidence="11" type="primary">atpB</name>
    <name evidence="14" type="ORF">I595_2968</name>
</gene>
<comment type="function">
    <text evidence="11 12">Key component of the proton channel; it plays a direct role in the translocation of protons across the membrane.</text>
</comment>
<keyword evidence="4 11" id="KW-0138">CF(0)</keyword>
<evidence type="ECO:0000256" key="7">
    <source>
        <dbReference type="ARBA" id="ARBA00022989"/>
    </source>
</evidence>
<comment type="caution">
    <text evidence="14">The sequence shown here is derived from an EMBL/GenBank/DDBJ whole genome shotgun (WGS) entry which is preliminary data.</text>
</comment>
<organism evidence="14 15">
    <name type="scientific">Croceitalea dokdonensis DOKDO 023</name>
    <dbReference type="NCBI Taxonomy" id="1300341"/>
    <lineage>
        <taxon>Bacteria</taxon>
        <taxon>Pseudomonadati</taxon>
        <taxon>Bacteroidota</taxon>
        <taxon>Flavobacteriia</taxon>
        <taxon>Flavobacteriales</taxon>
        <taxon>Flavobacteriaceae</taxon>
        <taxon>Croceitalea</taxon>
    </lineage>
</organism>
<evidence type="ECO:0000256" key="3">
    <source>
        <dbReference type="ARBA" id="ARBA00022448"/>
    </source>
</evidence>
<evidence type="ECO:0000313" key="15">
    <source>
        <dbReference type="Proteomes" id="UP000050280"/>
    </source>
</evidence>
<keyword evidence="5 11" id="KW-0812">Transmembrane</keyword>
<protein>
    <recommendedName>
        <fullName evidence="11 12">ATP synthase subunit a</fullName>
    </recommendedName>
    <alternativeName>
        <fullName evidence="11">ATP synthase F0 sector subunit a</fullName>
    </alternativeName>
    <alternativeName>
        <fullName evidence="11">F-ATPase subunit 6</fullName>
    </alternativeName>
</protein>
<feature type="transmembrane region" description="Helical" evidence="11">
    <location>
        <begin position="324"/>
        <end position="351"/>
    </location>
</feature>
<feature type="transmembrane region" description="Helical" evidence="11">
    <location>
        <begin position="141"/>
        <end position="161"/>
    </location>
</feature>
<evidence type="ECO:0000256" key="8">
    <source>
        <dbReference type="ARBA" id="ARBA00023065"/>
    </source>
</evidence>
<evidence type="ECO:0000256" key="2">
    <source>
        <dbReference type="ARBA" id="ARBA00006810"/>
    </source>
</evidence>
<dbReference type="GO" id="GO:0005886">
    <property type="term" value="C:plasma membrane"/>
    <property type="evidence" value="ECO:0007669"/>
    <property type="project" value="UniProtKB-SubCell"/>
</dbReference>
<keyword evidence="9 11" id="KW-0472">Membrane</keyword>
<dbReference type="GO" id="GO:0045259">
    <property type="term" value="C:proton-transporting ATP synthase complex"/>
    <property type="evidence" value="ECO:0007669"/>
    <property type="project" value="UniProtKB-KW"/>
</dbReference>
<evidence type="ECO:0000256" key="9">
    <source>
        <dbReference type="ARBA" id="ARBA00023136"/>
    </source>
</evidence>
<dbReference type="SUPFAM" id="SSF81336">
    <property type="entry name" value="F1F0 ATP synthase subunit A"/>
    <property type="match status" value="1"/>
</dbReference>
<dbReference type="AlphaFoldDB" id="A0A0P7AZH4"/>
<evidence type="ECO:0000256" key="13">
    <source>
        <dbReference type="SAM" id="SignalP"/>
    </source>
</evidence>
<feature type="signal peptide" evidence="13">
    <location>
        <begin position="1"/>
        <end position="23"/>
    </location>
</feature>
<name>A0A0P7AZH4_9FLAO</name>
<dbReference type="HAMAP" id="MF_01393">
    <property type="entry name" value="ATP_synth_a_bact"/>
    <property type="match status" value="1"/>
</dbReference>
<evidence type="ECO:0000313" key="14">
    <source>
        <dbReference type="EMBL" id="KPM30989.1"/>
    </source>
</evidence>
<comment type="similarity">
    <text evidence="2 11 12">Belongs to the ATPase A chain family.</text>
</comment>
<evidence type="ECO:0000256" key="4">
    <source>
        <dbReference type="ARBA" id="ARBA00022547"/>
    </source>
</evidence>
<dbReference type="NCBIfam" id="TIGR01131">
    <property type="entry name" value="ATP_synt_6_or_A"/>
    <property type="match status" value="1"/>
</dbReference>
<sequence>MQISTFKKVFLGLLLALPLATFASDESDTKADKKFDPNEMIMHHVKDAHEFHIIDNKDKPISIPLPIILWTDNGLVSFMSSEFHHDDEGKVVVEKEGSRFVKYHEKIFQLEEGATALLFDEKHNPTNASKPLDFSITRNVFMMWVSVLVLLFIFISAARVYKKSDSKVPTGIAGFVEPLIVFVRDEIARPMIGEHKYKKYMPYLLTIFFFIWINNIFGLIPILNGANLSGNIAFTLTLAVFTFIITTFSGNKNYWKHIFWMPGVPVPMKLFLMPIELIGIFTKPISLMIRLFANITAGHIIILALMSLIFIFETVWVSPISVLFSLFITVIEIVVTAIQAYIFTILSALYFGMATEEEHH</sequence>
<evidence type="ECO:0000256" key="5">
    <source>
        <dbReference type="ARBA" id="ARBA00022692"/>
    </source>
</evidence>
<dbReference type="PANTHER" id="PTHR11410">
    <property type="entry name" value="ATP SYNTHASE SUBUNIT A"/>
    <property type="match status" value="1"/>
</dbReference>
<feature type="chain" id="PRO_5006135228" description="ATP synthase subunit a" evidence="13">
    <location>
        <begin position="24"/>
        <end position="360"/>
    </location>
</feature>
<dbReference type="Proteomes" id="UP000050280">
    <property type="component" value="Unassembled WGS sequence"/>
</dbReference>
<keyword evidence="13" id="KW-0732">Signal</keyword>
<accession>A0A0P7AZH4</accession>
<dbReference type="OrthoDB" id="9809130at2"/>
<evidence type="ECO:0000256" key="1">
    <source>
        <dbReference type="ARBA" id="ARBA00004141"/>
    </source>
</evidence>
<keyword evidence="11" id="KW-1003">Cell membrane</keyword>
<evidence type="ECO:0000256" key="12">
    <source>
        <dbReference type="RuleBase" id="RU000483"/>
    </source>
</evidence>
<dbReference type="Gene3D" id="1.20.120.220">
    <property type="entry name" value="ATP synthase, F0 complex, subunit A"/>
    <property type="match status" value="1"/>
</dbReference>
<dbReference type="CDD" id="cd00310">
    <property type="entry name" value="ATP-synt_Fo_a_6"/>
    <property type="match status" value="1"/>
</dbReference>
<dbReference type="PRINTS" id="PR00123">
    <property type="entry name" value="ATPASEA"/>
</dbReference>
<dbReference type="RefSeq" id="WP_054559961.1">
    <property type="nucleotide sequence ID" value="NZ_LDJX01000006.1"/>
</dbReference>
<dbReference type="EMBL" id="LDJX01000006">
    <property type="protein sequence ID" value="KPM30989.1"/>
    <property type="molecule type" value="Genomic_DNA"/>
</dbReference>
<reference evidence="14 15" key="1">
    <citation type="submission" date="2015-09" db="EMBL/GenBank/DDBJ databases">
        <title>Genome sequence of the marine flavobacterium Croceitalea dokdonensis DOKDO 023 that contains proton- and sodium-pumping rhodopsins.</title>
        <authorList>
            <person name="Kwon S.-K."/>
            <person name="Lee H.K."/>
            <person name="Kwak M.-J."/>
            <person name="Kim J.F."/>
        </authorList>
    </citation>
    <scope>NUCLEOTIDE SEQUENCE [LARGE SCALE GENOMIC DNA]</scope>
    <source>
        <strain evidence="14 15">DOKDO 023</strain>
    </source>
</reference>
<dbReference type="STRING" id="1300341.I595_2968"/>
<dbReference type="GO" id="GO:0046933">
    <property type="term" value="F:proton-transporting ATP synthase activity, rotational mechanism"/>
    <property type="evidence" value="ECO:0007669"/>
    <property type="project" value="UniProtKB-UniRule"/>
</dbReference>
<keyword evidence="6 11" id="KW-0375">Hydrogen ion transport</keyword>
<dbReference type="InterPro" id="IPR035908">
    <property type="entry name" value="F0_ATP_A_sf"/>
</dbReference>
<keyword evidence="3 11" id="KW-0813">Transport</keyword>
<evidence type="ECO:0000256" key="6">
    <source>
        <dbReference type="ARBA" id="ARBA00022781"/>
    </source>
</evidence>
<dbReference type="InterPro" id="IPR000568">
    <property type="entry name" value="ATP_synth_F0_asu"/>
</dbReference>